<keyword evidence="2" id="KW-0446">Lipid-binding</keyword>
<dbReference type="InterPro" id="IPR043168">
    <property type="entry name" value="DegV_C"/>
</dbReference>
<name>A0ABY4JFM3_9BACI</name>
<accession>A0ABY4JFM3</accession>
<sequence length="282" mass="31529">MNLKIIVDSSSDLPADIVKKYDISVIPLRVYDQLEKEFLDGVNIQSHELMQRMKNGENFTSSLPSYDAIYQTLISCSTDQNCVYLTCSGDLSGTYNFAQLVKLDILENNPNASIHIIDTRSVSLGICVLVLELIEDLNNNESFENLMNQLNHNINKIQHIFTIEDLQYLIRGGRVGKFAGFLGGMLNINPIMEVSEGKFKPLEKVRGRKKALNRMLELIKIRKDELSKNIGVVYGVKDDSTEQFIKQLKDLIGSEQIIENSVGSAVGVHTGPSAIGIFFLAK</sequence>
<dbReference type="PANTHER" id="PTHR33434:SF3">
    <property type="entry name" value="DEGV DOMAIN-CONTAINING PROTEIN YITS"/>
    <property type="match status" value="1"/>
</dbReference>
<evidence type="ECO:0000256" key="2">
    <source>
        <dbReference type="ARBA" id="ARBA00023121"/>
    </source>
</evidence>
<dbReference type="Gene3D" id="3.30.1180.10">
    <property type="match status" value="1"/>
</dbReference>
<evidence type="ECO:0000313" key="3">
    <source>
        <dbReference type="EMBL" id="UPM52631.1"/>
    </source>
</evidence>
<proteinExistence type="predicted"/>
<dbReference type="Gene3D" id="3.40.50.10170">
    <property type="match status" value="1"/>
</dbReference>
<organism evidence="3 4">
    <name type="scientific">Gottfriedia acidiceleris</name>
    <dbReference type="NCBI Taxonomy" id="371036"/>
    <lineage>
        <taxon>Bacteria</taxon>
        <taxon>Bacillati</taxon>
        <taxon>Bacillota</taxon>
        <taxon>Bacilli</taxon>
        <taxon>Bacillales</taxon>
        <taxon>Bacillaceae</taxon>
        <taxon>Gottfriedia</taxon>
    </lineage>
</organism>
<evidence type="ECO:0000256" key="1">
    <source>
        <dbReference type="ARBA" id="ARBA00003238"/>
    </source>
</evidence>
<dbReference type="NCBIfam" id="TIGR00762">
    <property type="entry name" value="DegV"/>
    <property type="match status" value="1"/>
</dbReference>
<keyword evidence="4" id="KW-1185">Reference proteome</keyword>
<reference evidence="3 4" key="1">
    <citation type="submission" date="2022-04" db="EMBL/GenBank/DDBJ databases">
        <title>Mechanism of arsenic methylation and mitigation arsenic toxicity by Bacillus sp. LH14 from an Arsenic-Contaminated Paddy Soil.</title>
        <authorList>
            <person name="Wang D."/>
        </authorList>
    </citation>
    <scope>NUCLEOTIDE SEQUENCE [LARGE SCALE GENOMIC DNA]</scope>
    <source>
        <strain evidence="3 4">LH14</strain>
    </source>
</reference>
<dbReference type="EMBL" id="CP096034">
    <property type="protein sequence ID" value="UPM52631.1"/>
    <property type="molecule type" value="Genomic_DNA"/>
</dbReference>
<dbReference type="InterPro" id="IPR003797">
    <property type="entry name" value="DegV"/>
</dbReference>
<dbReference type="Pfam" id="PF02645">
    <property type="entry name" value="DegV"/>
    <property type="match status" value="1"/>
</dbReference>
<dbReference type="Proteomes" id="UP000830639">
    <property type="component" value="Chromosome"/>
</dbReference>
<evidence type="ECO:0000313" key="4">
    <source>
        <dbReference type="Proteomes" id="UP000830639"/>
    </source>
</evidence>
<dbReference type="SUPFAM" id="SSF82549">
    <property type="entry name" value="DAK1/DegV-like"/>
    <property type="match status" value="1"/>
</dbReference>
<comment type="function">
    <text evidence="1">May bind long-chain fatty acids, such as palmitate, and may play a role in lipid transport or fatty acid metabolism.</text>
</comment>
<dbReference type="PANTHER" id="PTHR33434">
    <property type="entry name" value="DEGV DOMAIN-CONTAINING PROTEIN DR_1986-RELATED"/>
    <property type="match status" value="1"/>
</dbReference>
<gene>
    <name evidence="3" type="ORF">MY490_12370</name>
</gene>
<dbReference type="PROSITE" id="PS51482">
    <property type="entry name" value="DEGV"/>
    <property type="match status" value="1"/>
</dbReference>
<dbReference type="InterPro" id="IPR050270">
    <property type="entry name" value="DegV_domain_contain"/>
</dbReference>
<protein>
    <submittedName>
        <fullName evidence="3">DegV family protein</fullName>
    </submittedName>
</protein>
<dbReference type="RefSeq" id="WP_248265995.1">
    <property type="nucleotide sequence ID" value="NZ_CP096034.1"/>
</dbReference>